<dbReference type="InterPro" id="IPR003439">
    <property type="entry name" value="ABC_transporter-like_ATP-bd"/>
</dbReference>
<accession>A0AAC9LEN1</accession>
<evidence type="ECO:0000256" key="2">
    <source>
        <dbReference type="ARBA" id="ARBA00022448"/>
    </source>
</evidence>
<feature type="transmembrane region" description="Helical" evidence="11">
    <location>
        <begin position="131"/>
        <end position="150"/>
    </location>
</feature>
<evidence type="ECO:0000256" key="8">
    <source>
        <dbReference type="ARBA" id="ARBA00022989"/>
    </source>
</evidence>
<evidence type="ECO:0000256" key="5">
    <source>
        <dbReference type="ARBA" id="ARBA00022692"/>
    </source>
</evidence>
<dbReference type="InterPro" id="IPR011527">
    <property type="entry name" value="ABC1_TM_dom"/>
</dbReference>
<evidence type="ECO:0000256" key="10">
    <source>
        <dbReference type="ARBA" id="ARBA00023455"/>
    </source>
</evidence>
<dbReference type="PANTHER" id="PTHR24221:SF397">
    <property type="entry name" value="ABC TRANSPORTER, ATP-BINDING TRANSMEMBRANE PROTEIN"/>
    <property type="match status" value="1"/>
</dbReference>
<evidence type="ECO:0000256" key="4">
    <source>
        <dbReference type="ARBA" id="ARBA00022519"/>
    </source>
</evidence>
<dbReference type="InterPro" id="IPR039421">
    <property type="entry name" value="Type_1_exporter"/>
</dbReference>
<feature type="transmembrane region" description="Helical" evidence="11">
    <location>
        <begin position="241"/>
        <end position="264"/>
    </location>
</feature>
<dbReference type="KEGG" id="acad:UA74_16585"/>
<feature type="domain" description="ABC transporter" evidence="12">
    <location>
        <begin position="330"/>
        <end position="563"/>
    </location>
</feature>
<dbReference type="GO" id="GO:0016887">
    <property type="term" value="F:ATP hydrolysis activity"/>
    <property type="evidence" value="ECO:0007669"/>
    <property type="project" value="InterPro"/>
</dbReference>
<dbReference type="Pfam" id="PF00005">
    <property type="entry name" value="ABC_tran"/>
    <property type="match status" value="1"/>
</dbReference>
<keyword evidence="8 11" id="KW-1133">Transmembrane helix</keyword>
<name>A0AAC9LEN1_9PSEU</name>
<keyword evidence="7" id="KW-0067">ATP-binding</keyword>
<evidence type="ECO:0000256" key="3">
    <source>
        <dbReference type="ARBA" id="ARBA00022475"/>
    </source>
</evidence>
<dbReference type="PROSITE" id="PS50893">
    <property type="entry name" value="ABC_TRANSPORTER_2"/>
    <property type="match status" value="1"/>
</dbReference>
<evidence type="ECO:0000256" key="1">
    <source>
        <dbReference type="ARBA" id="ARBA00004429"/>
    </source>
</evidence>
<feature type="transmembrane region" description="Helical" evidence="11">
    <location>
        <begin position="156"/>
        <end position="175"/>
    </location>
</feature>
<evidence type="ECO:0000313" key="15">
    <source>
        <dbReference type="Proteomes" id="UP000185511"/>
    </source>
</evidence>
<feature type="transmembrane region" description="Helical" evidence="11">
    <location>
        <begin position="54"/>
        <end position="74"/>
    </location>
</feature>
<dbReference type="RefSeq" id="WP_075764833.1">
    <property type="nucleotide sequence ID" value="NZ_CP016076.1"/>
</dbReference>
<keyword evidence="4" id="KW-0997">Cell inner membrane</keyword>
<organism evidence="14 15">
    <name type="scientific">Actinoalloteichus fjordicus</name>
    <dbReference type="NCBI Taxonomy" id="1612552"/>
    <lineage>
        <taxon>Bacteria</taxon>
        <taxon>Bacillati</taxon>
        <taxon>Actinomycetota</taxon>
        <taxon>Actinomycetes</taxon>
        <taxon>Pseudonocardiales</taxon>
        <taxon>Pseudonocardiaceae</taxon>
        <taxon>Actinoalloteichus</taxon>
    </lineage>
</organism>
<dbReference type="GO" id="GO:0005886">
    <property type="term" value="C:plasma membrane"/>
    <property type="evidence" value="ECO:0007669"/>
    <property type="project" value="UniProtKB-SubCell"/>
</dbReference>
<keyword evidence="2" id="KW-0813">Transport</keyword>
<comment type="similarity">
    <text evidence="10">Belongs to the ABC transporter superfamily. Siderophore-Fe(3+) uptake transporter (SIUT) (TC 3.A.1.21) family.</text>
</comment>
<keyword evidence="3" id="KW-1003">Cell membrane</keyword>
<comment type="subcellular location">
    <subcellularLocation>
        <location evidence="1">Cell inner membrane</location>
        <topology evidence="1">Multi-pass membrane protein</topology>
    </subcellularLocation>
</comment>
<sequence length="576" mass="61930">MIRQLFAVLGPAHAAALRRLLALLVVAALLQGIAFATLVPVLRALLGPSPESALLPLTGMVVAAAAAVVAQFSAQKRGFRVGSDIARRLHHRLGDAIARLPLGWFNPARVGELTRTSNQHVMGVMTVPAHLLRPLCNGVLSPMAAIAAMYLFDWRLALVMTLFAPILALVAKWASDVVQRADAARGGAMVDSANRVLEFTRNQPVLRAFGQEGRGTRMLDEALRTQRDIDRSMIWRSLPGLTGFGFMVRASFAVVLVLGVTFVMGSTLDVPTMLAVAVLVARFIEPMMVAADLSAALRLSSNALNEVDRVIREPTLPEPATPRLPACTDVEFDGVGFGYDGSPVLTDVSFRMPARGLTALVGPSGSGKTTVARLLARFWDVDAGAVRIGGIPVTDIGTEALTPLVSTVFQDVYLFEGTVRDNVLIGRLDAGEDELRAAATLAGLDELIAELPEGWETTVGEGGARLSGGQRQRISIARALLKNSPIVILDEATASLDPENDAIIQAAVSKLAQDRALLVIAHRLNTVTRADQILMLDEGRIVQQGRHEELVEVPGPYQEFWRSRSRARGWRLTSGR</sequence>
<dbReference type="PROSITE" id="PS00211">
    <property type="entry name" value="ABC_TRANSPORTER_1"/>
    <property type="match status" value="1"/>
</dbReference>
<dbReference type="FunFam" id="3.40.50.300:FF:000221">
    <property type="entry name" value="Multidrug ABC transporter ATP-binding protein"/>
    <property type="match status" value="1"/>
</dbReference>
<dbReference type="Gene3D" id="3.40.50.300">
    <property type="entry name" value="P-loop containing nucleotide triphosphate hydrolases"/>
    <property type="match status" value="1"/>
</dbReference>
<keyword evidence="6" id="KW-0547">Nucleotide-binding</keyword>
<keyword evidence="15" id="KW-1185">Reference proteome</keyword>
<dbReference type="GO" id="GO:0034040">
    <property type="term" value="F:ATPase-coupled lipid transmembrane transporter activity"/>
    <property type="evidence" value="ECO:0007669"/>
    <property type="project" value="TreeGrafter"/>
</dbReference>
<evidence type="ECO:0000256" key="7">
    <source>
        <dbReference type="ARBA" id="ARBA00022840"/>
    </source>
</evidence>
<reference evidence="15" key="1">
    <citation type="submission" date="2016-06" db="EMBL/GenBank/DDBJ databases">
        <title>Complete genome sequence of Actinoalloteichus fjordicus DSM 46855 (=ADI127-17), type strain of the new species Actinoalloteichus fjordicus.</title>
        <authorList>
            <person name="Ruckert C."/>
            <person name="Nouioui I."/>
            <person name="Willmese J."/>
            <person name="van Wezel G."/>
            <person name="Klenk H.-P."/>
            <person name="Kalinowski J."/>
            <person name="Zotchev S.B."/>
        </authorList>
    </citation>
    <scope>NUCLEOTIDE SEQUENCE [LARGE SCALE GENOMIC DNA]</scope>
    <source>
        <strain evidence="15">ADI127-7</strain>
    </source>
</reference>
<dbReference type="EMBL" id="CP016076">
    <property type="protein sequence ID" value="APU15347.1"/>
    <property type="molecule type" value="Genomic_DNA"/>
</dbReference>
<dbReference type="InterPro" id="IPR003593">
    <property type="entry name" value="AAA+_ATPase"/>
</dbReference>
<feature type="domain" description="ABC transmembrane type-1" evidence="13">
    <location>
        <begin position="20"/>
        <end position="299"/>
    </location>
</feature>
<dbReference type="Gene3D" id="1.20.1560.10">
    <property type="entry name" value="ABC transporter type 1, transmembrane domain"/>
    <property type="match status" value="1"/>
</dbReference>
<dbReference type="SUPFAM" id="SSF90123">
    <property type="entry name" value="ABC transporter transmembrane region"/>
    <property type="match status" value="1"/>
</dbReference>
<evidence type="ECO:0000259" key="13">
    <source>
        <dbReference type="PROSITE" id="PS50929"/>
    </source>
</evidence>
<evidence type="ECO:0000313" key="14">
    <source>
        <dbReference type="EMBL" id="APU15347.1"/>
    </source>
</evidence>
<dbReference type="PROSITE" id="PS50929">
    <property type="entry name" value="ABC_TM1F"/>
    <property type="match status" value="1"/>
</dbReference>
<dbReference type="GO" id="GO:0140359">
    <property type="term" value="F:ABC-type transporter activity"/>
    <property type="evidence" value="ECO:0007669"/>
    <property type="project" value="InterPro"/>
</dbReference>
<dbReference type="InterPro" id="IPR036640">
    <property type="entry name" value="ABC1_TM_sf"/>
</dbReference>
<evidence type="ECO:0000256" key="9">
    <source>
        <dbReference type="ARBA" id="ARBA00023136"/>
    </source>
</evidence>
<evidence type="ECO:0000256" key="11">
    <source>
        <dbReference type="SAM" id="Phobius"/>
    </source>
</evidence>
<proteinExistence type="inferred from homology"/>
<keyword evidence="5 11" id="KW-0812">Transmembrane</keyword>
<dbReference type="InterPro" id="IPR027417">
    <property type="entry name" value="P-loop_NTPase"/>
</dbReference>
<protein>
    <submittedName>
        <fullName evidence="14">ABC-type multidrug transport system, ATPase and permease component</fullName>
    </submittedName>
</protein>
<dbReference type="SMART" id="SM00382">
    <property type="entry name" value="AAA"/>
    <property type="match status" value="1"/>
</dbReference>
<dbReference type="PANTHER" id="PTHR24221">
    <property type="entry name" value="ATP-BINDING CASSETTE SUB-FAMILY B"/>
    <property type="match status" value="1"/>
</dbReference>
<dbReference type="InterPro" id="IPR017871">
    <property type="entry name" value="ABC_transporter-like_CS"/>
</dbReference>
<evidence type="ECO:0000259" key="12">
    <source>
        <dbReference type="PROSITE" id="PS50893"/>
    </source>
</evidence>
<evidence type="ECO:0000256" key="6">
    <source>
        <dbReference type="ARBA" id="ARBA00022741"/>
    </source>
</evidence>
<dbReference type="Pfam" id="PF00664">
    <property type="entry name" value="ABC_membrane"/>
    <property type="match status" value="1"/>
</dbReference>
<dbReference type="AlphaFoldDB" id="A0AAC9LEN1"/>
<dbReference type="Proteomes" id="UP000185511">
    <property type="component" value="Chromosome"/>
</dbReference>
<keyword evidence="9 11" id="KW-0472">Membrane</keyword>
<dbReference type="GO" id="GO:0005524">
    <property type="term" value="F:ATP binding"/>
    <property type="evidence" value="ECO:0007669"/>
    <property type="project" value="UniProtKB-KW"/>
</dbReference>
<feature type="transmembrane region" description="Helical" evidence="11">
    <location>
        <begin position="20"/>
        <end position="42"/>
    </location>
</feature>
<dbReference type="SUPFAM" id="SSF52540">
    <property type="entry name" value="P-loop containing nucleoside triphosphate hydrolases"/>
    <property type="match status" value="1"/>
</dbReference>
<gene>
    <name evidence="14" type="ORF">UA74_16585</name>
</gene>